<dbReference type="SUPFAM" id="SSF50965">
    <property type="entry name" value="Galactose oxidase, central domain"/>
    <property type="match status" value="1"/>
</dbReference>
<protein>
    <submittedName>
        <fullName evidence="1">Uncharacterized protein</fullName>
    </submittedName>
</protein>
<dbReference type="InterPro" id="IPR015915">
    <property type="entry name" value="Kelch-typ_b-propeller"/>
</dbReference>
<name>A0AAN9PEW3_CLITE</name>
<keyword evidence="2" id="KW-1185">Reference proteome</keyword>
<dbReference type="Gene3D" id="2.120.10.80">
    <property type="entry name" value="Kelch-type beta propeller"/>
    <property type="match status" value="1"/>
</dbReference>
<accession>A0AAN9PEW3</accession>
<sequence length="177" mass="20356">MSLKIFERGEGEGKVVLPGHLVLRPAPSLNRPKPVTAVNLGGTIYVLLYWHGRLPNYVKDCDSSFERYDPISNSWISETSPPRYIELFKDTPHWKSCLVRRHFVKDDKLFLYCDDDRIYVFSHLSQNWEIITLSPSDWSYLSAYPLMLFSHCLGIWLSGRSSSEGVSLSIAFPLLDE</sequence>
<dbReference type="Proteomes" id="UP001359559">
    <property type="component" value="Unassembled WGS sequence"/>
</dbReference>
<proteinExistence type="predicted"/>
<evidence type="ECO:0000313" key="1">
    <source>
        <dbReference type="EMBL" id="KAK7295866.1"/>
    </source>
</evidence>
<dbReference type="InterPro" id="IPR011043">
    <property type="entry name" value="Gal_Oxase/kelch_b-propeller"/>
</dbReference>
<reference evidence="1 2" key="1">
    <citation type="submission" date="2024-01" db="EMBL/GenBank/DDBJ databases">
        <title>The genomes of 5 underutilized Papilionoideae crops provide insights into root nodulation and disease resistance.</title>
        <authorList>
            <person name="Yuan L."/>
        </authorList>
    </citation>
    <scope>NUCLEOTIDE SEQUENCE [LARGE SCALE GENOMIC DNA]</scope>
    <source>
        <strain evidence="1">LY-2023</strain>
        <tissue evidence="1">Leaf</tissue>
    </source>
</reference>
<dbReference type="EMBL" id="JAYKXN010000004">
    <property type="protein sequence ID" value="KAK7295866.1"/>
    <property type="molecule type" value="Genomic_DNA"/>
</dbReference>
<dbReference type="AlphaFoldDB" id="A0AAN9PEW3"/>
<organism evidence="1 2">
    <name type="scientific">Clitoria ternatea</name>
    <name type="common">Butterfly pea</name>
    <dbReference type="NCBI Taxonomy" id="43366"/>
    <lineage>
        <taxon>Eukaryota</taxon>
        <taxon>Viridiplantae</taxon>
        <taxon>Streptophyta</taxon>
        <taxon>Embryophyta</taxon>
        <taxon>Tracheophyta</taxon>
        <taxon>Spermatophyta</taxon>
        <taxon>Magnoliopsida</taxon>
        <taxon>eudicotyledons</taxon>
        <taxon>Gunneridae</taxon>
        <taxon>Pentapetalae</taxon>
        <taxon>rosids</taxon>
        <taxon>fabids</taxon>
        <taxon>Fabales</taxon>
        <taxon>Fabaceae</taxon>
        <taxon>Papilionoideae</taxon>
        <taxon>50 kb inversion clade</taxon>
        <taxon>NPAAA clade</taxon>
        <taxon>indigoferoid/millettioid clade</taxon>
        <taxon>Phaseoleae</taxon>
        <taxon>Clitoria</taxon>
    </lineage>
</organism>
<comment type="caution">
    <text evidence="1">The sequence shown here is derived from an EMBL/GenBank/DDBJ whole genome shotgun (WGS) entry which is preliminary data.</text>
</comment>
<gene>
    <name evidence="1" type="ORF">RJT34_18780</name>
</gene>
<evidence type="ECO:0000313" key="2">
    <source>
        <dbReference type="Proteomes" id="UP001359559"/>
    </source>
</evidence>